<proteinExistence type="inferred from homology"/>
<dbReference type="Gene3D" id="3.30.750.24">
    <property type="entry name" value="STAS domain"/>
    <property type="match status" value="1"/>
</dbReference>
<gene>
    <name evidence="4" type="ORF">GCM10010358_32590</name>
</gene>
<sequence length="120" mass="12679">MHSAQGPGQSALSLSVRETGTSMVISVIGEVDLDNVGRLSEVLERQALGSEHAVVLDLSGVTFADSTTVNAILRARRDLGPRLRLAALSPYVERLVEITGIRQALPVYGTVDEALQSAPA</sequence>
<dbReference type="InterPro" id="IPR036513">
    <property type="entry name" value="STAS_dom_sf"/>
</dbReference>
<dbReference type="Pfam" id="PF01740">
    <property type="entry name" value="STAS"/>
    <property type="match status" value="1"/>
</dbReference>
<dbReference type="PANTHER" id="PTHR33495:SF2">
    <property type="entry name" value="ANTI-SIGMA FACTOR ANTAGONIST TM_1081-RELATED"/>
    <property type="match status" value="1"/>
</dbReference>
<organism evidence="4 5">
    <name type="scientific">Streptomyces minutiscleroticus</name>
    <dbReference type="NCBI Taxonomy" id="68238"/>
    <lineage>
        <taxon>Bacteria</taxon>
        <taxon>Bacillati</taxon>
        <taxon>Actinomycetota</taxon>
        <taxon>Actinomycetes</taxon>
        <taxon>Kitasatosporales</taxon>
        <taxon>Streptomycetaceae</taxon>
        <taxon>Streptomyces</taxon>
    </lineage>
</organism>
<dbReference type="GO" id="GO:0043856">
    <property type="term" value="F:anti-sigma factor antagonist activity"/>
    <property type="evidence" value="ECO:0007669"/>
    <property type="project" value="InterPro"/>
</dbReference>
<keyword evidence="5" id="KW-1185">Reference proteome</keyword>
<accession>A0A918KTU1</accession>
<comment type="caution">
    <text evidence="4">The sequence shown here is derived from an EMBL/GenBank/DDBJ whole genome shotgun (WGS) entry which is preliminary data.</text>
</comment>
<dbReference type="PANTHER" id="PTHR33495">
    <property type="entry name" value="ANTI-SIGMA FACTOR ANTAGONIST TM_1081-RELATED-RELATED"/>
    <property type="match status" value="1"/>
</dbReference>
<protein>
    <recommendedName>
        <fullName evidence="2">Anti-sigma factor antagonist</fullName>
    </recommendedName>
</protein>
<dbReference type="EMBL" id="BMVU01000013">
    <property type="protein sequence ID" value="GGX75752.1"/>
    <property type="molecule type" value="Genomic_DNA"/>
</dbReference>
<dbReference type="RefSeq" id="WP_229919366.1">
    <property type="nucleotide sequence ID" value="NZ_BMVU01000013.1"/>
</dbReference>
<evidence type="ECO:0000313" key="5">
    <source>
        <dbReference type="Proteomes" id="UP000619244"/>
    </source>
</evidence>
<evidence type="ECO:0000313" key="4">
    <source>
        <dbReference type="EMBL" id="GGX75752.1"/>
    </source>
</evidence>
<dbReference type="CDD" id="cd07043">
    <property type="entry name" value="STAS_anti-anti-sigma_factors"/>
    <property type="match status" value="1"/>
</dbReference>
<dbReference type="PROSITE" id="PS50801">
    <property type="entry name" value="STAS"/>
    <property type="match status" value="1"/>
</dbReference>
<evidence type="ECO:0000256" key="1">
    <source>
        <dbReference type="ARBA" id="ARBA00009013"/>
    </source>
</evidence>
<dbReference type="AlphaFoldDB" id="A0A918KTU1"/>
<dbReference type="NCBIfam" id="TIGR00377">
    <property type="entry name" value="ant_ant_sig"/>
    <property type="match status" value="1"/>
</dbReference>
<evidence type="ECO:0000259" key="3">
    <source>
        <dbReference type="PROSITE" id="PS50801"/>
    </source>
</evidence>
<reference evidence="4" key="1">
    <citation type="journal article" date="2014" name="Int. J. Syst. Evol. Microbiol.">
        <title>Complete genome sequence of Corynebacterium casei LMG S-19264T (=DSM 44701T), isolated from a smear-ripened cheese.</title>
        <authorList>
            <consortium name="US DOE Joint Genome Institute (JGI-PGF)"/>
            <person name="Walter F."/>
            <person name="Albersmeier A."/>
            <person name="Kalinowski J."/>
            <person name="Ruckert C."/>
        </authorList>
    </citation>
    <scope>NUCLEOTIDE SEQUENCE</scope>
    <source>
        <strain evidence="4">JCM 4790</strain>
    </source>
</reference>
<dbReference type="SUPFAM" id="SSF52091">
    <property type="entry name" value="SpoIIaa-like"/>
    <property type="match status" value="1"/>
</dbReference>
<feature type="domain" description="STAS" evidence="3">
    <location>
        <begin position="12"/>
        <end position="118"/>
    </location>
</feature>
<dbReference type="InterPro" id="IPR002645">
    <property type="entry name" value="STAS_dom"/>
</dbReference>
<evidence type="ECO:0000256" key="2">
    <source>
        <dbReference type="RuleBase" id="RU003749"/>
    </source>
</evidence>
<dbReference type="InterPro" id="IPR003658">
    <property type="entry name" value="Anti-sigma_ant"/>
</dbReference>
<comment type="similarity">
    <text evidence="1 2">Belongs to the anti-sigma-factor antagonist family.</text>
</comment>
<name>A0A918KTU1_9ACTN</name>
<dbReference type="Proteomes" id="UP000619244">
    <property type="component" value="Unassembled WGS sequence"/>
</dbReference>
<reference evidence="4" key="2">
    <citation type="submission" date="2020-09" db="EMBL/GenBank/DDBJ databases">
        <authorList>
            <person name="Sun Q."/>
            <person name="Ohkuma M."/>
        </authorList>
    </citation>
    <scope>NUCLEOTIDE SEQUENCE</scope>
    <source>
        <strain evidence="4">JCM 4790</strain>
    </source>
</reference>